<accession>A0ABP6T6N5</accession>
<feature type="chain" id="PRO_5045235863" description="DUF3455 domain-containing protein" evidence="2">
    <location>
        <begin position="34"/>
        <end position="213"/>
    </location>
</feature>
<keyword evidence="4" id="KW-1185">Reference proteome</keyword>
<dbReference type="EMBL" id="BAAAYN010000040">
    <property type="protein sequence ID" value="GAA3392912.1"/>
    <property type="molecule type" value="Genomic_DNA"/>
</dbReference>
<dbReference type="InterPro" id="IPR021851">
    <property type="entry name" value="DUF3455"/>
</dbReference>
<feature type="region of interest" description="Disordered" evidence="1">
    <location>
        <begin position="35"/>
        <end position="74"/>
    </location>
</feature>
<dbReference type="RefSeq" id="WP_345731259.1">
    <property type="nucleotide sequence ID" value="NZ_BAAAYN010000040.1"/>
</dbReference>
<evidence type="ECO:0000313" key="3">
    <source>
        <dbReference type="EMBL" id="GAA3392912.1"/>
    </source>
</evidence>
<feature type="signal peptide" evidence="2">
    <location>
        <begin position="1"/>
        <end position="33"/>
    </location>
</feature>
<evidence type="ECO:0000256" key="1">
    <source>
        <dbReference type="SAM" id="MobiDB-lite"/>
    </source>
</evidence>
<evidence type="ECO:0000313" key="4">
    <source>
        <dbReference type="Proteomes" id="UP001501676"/>
    </source>
</evidence>
<evidence type="ECO:0000256" key="2">
    <source>
        <dbReference type="SAM" id="SignalP"/>
    </source>
</evidence>
<reference evidence="4" key="1">
    <citation type="journal article" date="2019" name="Int. J. Syst. Evol. Microbiol.">
        <title>The Global Catalogue of Microorganisms (GCM) 10K type strain sequencing project: providing services to taxonomists for standard genome sequencing and annotation.</title>
        <authorList>
            <consortium name="The Broad Institute Genomics Platform"/>
            <consortium name="The Broad Institute Genome Sequencing Center for Infectious Disease"/>
            <person name="Wu L."/>
            <person name="Ma J."/>
        </authorList>
    </citation>
    <scope>NUCLEOTIDE SEQUENCE [LARGE SCALE GENOMIC DNA]</scope>
    <source>
        <strain evidence="4">JCM 9458</strain>
    </source>
</reference>
<gene>
    <name evidence="3" type="ORF">GCM10020369_56380</name>
</gene>
<name>A0ABP6T6N5_9ACTN</name>
<dbReference type="Pfam" id="PF11937">
    <property type="entry name" value="DUF3455"/>
    <property type="match status" value="1"/>
</dbReference>
<protein>
    <recommendedName>
        <fullName evidence="5">DUF3455 domain-containing protein</fullName>
    </recommendedName>
</protein>
<comment type="caution">
    <text evidence="3">The sequence shown here is derived from an EMBL/GenBank/DDBJ whole genome shotgun (WGS) entry which is preliminary data.</text>
</comment>
<dbReference type="PANTHER" id="PTHR35567:SF1">
    <property type="entry name" value="CONSERVED FUNGAL PROTEIN (AFU_ORTHOLOGUE AFUA_1G14230)"/>
    <property type="match status" value="1"/>
</dbReference>
<organism evidence="3 4">
    <name type="scientific">Cryptosporangium minutisporangium</name>
    <dbReference type="NCBI Taxonomy" id="113569"/>
    <lineage>
        <taxon>Bacteria</taxon>
        <taxon>Bacillati</taxon>
        <taxon>Actinomycetota</taxon>
        <taxon>Actinomycetes</taxon>
        <taxon>Cryptosporangiales</taxon>
        <taxon>Cryptosporangiaceae</taxon>
        <taxon>Cryptosporangium</taxon>
    </lineage>
</organism>
<sequence>MWGIGGTRRLRAVLAVAASAALAGGLAPAAAQAMQHGQAAQGTPAMQHGRAGQQNPAMQHGKRGYTLPPGTPRPSGNYRVLSVYRVVHGVQTYTCGTAGTWNAGSTPEARLVRYGRPGRIHHYAGPSWTSKRDGSTLVGALVQPTVPQPGTIPWLLLRVEAYENAPAGTELAAVTHISRVNTRGGLSPTGPCTPDERRSVRYGADYVFWVPGS</sequence>
<dbReference type="PANTHER" id="PTHR35567">
    <property type="entry name" value="MALATE DEHYDROGENASE (AFU_ORTHOLOGUE AFUA_2G13800)"/>
    <property type="match status" value="1"/>
</dbReference>
<dbReference type="Proteomes" id="UP001501676">
    <property type="component" value="Unassembled WGS sequence"/>
</dbReference>
<keyword evidence="2" id="KW-0732">Signal</keyword>
<proteinExistence type="predicted"/>
<evidence type="ECO:0008006" key="5">
    <source>
        <dbReference type="Google" id="ProtNLM"/>
    </source>
</evidence>